<dbReference type="InterPro" id="IPR006224">
    <property type="entry name" value="PsdUridine_synth_RluA-like_CS"/>
</dbReference>
<dbReference type="AlphaFoldDB" id="A0A484H9M0"/>
<protein>
    <submittedName>
        <fullName evidence="4">Ribosomal large subunit pseudouridine synthase D</fullName>
        <ecNumber evidence="4">4.2.1.70</ecNumber>
    </submittedName>
</protein>
<accession>A0A484H9M0</accession>
<name>A0A484H9M0_9ZZZZ</name>
<keyword evidence="4" id="KW-0456">Lyase</keyword>
<dbReference type="Pfam" id="PF00849">
    <property type="entry name" value="PseudoU_synth_2"/>
    <property type="match status" value="1"/>
</dbReference>
<sequence>MEDTPFTFKVHIELGQAGLRLDQCRLSGLSRSRLKALIMQGHVKIDNVTVNDPAARMRRGQEVRVAVPVLPKPEPQGLPLNIVYEDMDLVVIDKSPGMIVHPPTAGTQEATIVNALLARYGVRLSKVGGVVGRSGIVHRLDKNTSGLLVVAKTDRAHHSLTAQFADHQVDRIYKAVVWGVPQTLSGVITGHVGRHPTNRKKMAMLQKGGKAALTYFKVVKTFCSTASIIECCLATGRTHQIRVHMTSMGHPLIGDLLYSSGHSMQLPQMKRLARKLFPRQALHACFLRLDHPRTGNKLCFESKLPFDIKELINFLELN</sequence>
<dbReference type="InterPro" id="IPR036986">
    <property type="entry name" value="S4_RNA-bd_sf"/>
</dbReference>
<dbReference type="InterPro" id="IPR020103">
    <property type="entry name" value="PsdUridine_synth_cat_dom_sf"/>
</dbReference>
<dbReference type="SUPFAM" id="SSF55120">
    <property type="entry name" value="Pseudouridine synthase"/>
    <property type="match status" value="1"/>
</dbReference>
<dbReference type="EC" id="4.2.1.70" evidence="4"/>
<dbReference type="Gene3D" id="3.30.2350.10">
    <property type="entry name" value="Pseudouridine synthase"/>
    <property type="match status" value="1"/>
</dbReference>
<dbReference type="PROSITE" id="PS01129">
    <property type="entry name" value="PSI_RLU"/>
    <property type="match status" value="1"/>
</dbReference>
<dbReference type="CDD" id="cd00165">
    <property type="entry name" value="S4"/>
    <property type="match status" value="1"/>
</dbReference>
<dbReference type="InterPro" id="IPR006225">
    <property type="entry name" value="PsdUridine_synth_RluC/D"/>
</dbReference>
<dbReference type="PROSITE" id="PS50889">
    <property type="entry name" value="S4"/>
    <property type="match status" value="1"/>
</dbReference>
<dbReference type="SUPFAM" id="SSF55174">
    <property type="entry name" value="Alpha-L RNA-binding motif"/>
    <property type="match status" value="1"/>
</dbReference>
<feature type="domain" description="RNA-binding S4" evidence="3">
    <location>
        <begin position="19"/>
        <end position="75"/>
    </location>
</feature>
<dbReference type="InterPro" id="IPR002942">
    <property type="entry name" value="S4_RNA-bd"/>
</dbReference>
<dbReference type="InterPro" id="IPR006145">
    <property type="entry name" value="PsdUridine_synth_RsuA/RluA"/>
</dbReference>
<dbReference type="GO" id="GO:0000455">
    <property type="term" value="P:enzyme-directed rRNA pseudouridine synthesis"/>
    <property type="evidence" value="ECO:0007669"/>
    <property type="project" value="TreeGrafter"/>
</dbReference>
<evidence type="ECO:0000256" key="2">
    <source>
        <dbReference type="ARBA" id="ARBA00023235"/>
    </source>
</evidence>
<dbReference type="PANTHER" id="PTHR21600:SF44">
    <property type="entry name" value="RIBOSOMAL LARGE SUBUNIT PSEUDOURIDINE SYNTHASE D"/>
    <property type="match status" value="1"/>
</dbReference>
<dbReference type="SMART" id="SM00363">
    <property type="entry name" value="S4"/>
    <property type="match status" value="1"/>
</dbReference>
<dbReference type="GO" id="GO:0004730">
    <property type="term" value="F:pseudouridylate synthase activity"/>
    <property type="evidence" value="ECO:0007669"/>
    <property type="project" value="UniProtKB-EC"/>
</dbReference>
<dbReference type="NCBIfam" id="TIGR00005">
    <property type="entry name" value="rluA_subfam"/>
    <property type="match status" value="1"/>
</dbReference>
<comment type="similarity">
    <text evidence="1">Belongs to the pseudouridine synthase RluA family.</text>
</comment>
<evidence type="ECO:0000313" key="4">
    <source>
        <dbReference type="EMBL" id="VBB68858.1"/>
    </source>
</evidence>
<dbReference type="GO" id="GO:0003723">
    <property type="term" value="F:RNA binding"/>
    <property type="evidence" value="ECO:0007669"/>
    <property type="project" value="InterPro"/>
</dbReference>
<dbReference type="InterPro" id="IPR050188">
    <property type="entry name" value="RluA_PseudoU_synthase"/>
</dbReference>
<dbReference type="EMBL" id="LR026963">
    <property type="protein sequence ID" value="VBB68858.1"/>
    <property type="molecule type" value="Genomic_DNA"/>
</dbReference>
<gene>
    <name evidence="4" type="ORF">RIEGSTA812A_PEG_331</name>
</gene>
<reference evidence="4" key="1">
    <citation type="submission" date="2018-10" db="EMBL/GenBank/DDBJ databases">
        <authorList>
            <person name="Gruber-Vodicka H."/>
            <person name="Jaeckle O."/>
        </authorList>
    </citation>
    <scope>NUCLEOTIDE SEQUENCE</scope>
</reference>
<evidence type="ECO:0000256" key="1">
    <source>
        <dbReference type="ARBA" id="ARBA00010876"/>
    </source>
</evidence>
<dbReference type="Pfam" id="PF01479">
    <property type="entry name" value="S4"/>
    <property type="match status" value="1"/>
</dbReference>
<proteinExistence type="inferred from homology"/>
<dbReference type="PANTHER" id="PTHR21600">
    <property type="entry name" value="MITOCHONDRIAL RNA PSEUDOURIDINE SYNTHASE"/>
    <property type="match status" value="1"/>
</dbReference>
<dbReference type="Gene3D" id="3.10.290.10">
    <property type="entry name" value="RNA-binding S4 domain"/>
    <property type="match status" value="1"/>
</dbReference>
<evidence type="ECO:0000259" key="3">
    <source>
        <dbReference type="SMART" id="SM00363"/>
    </source>
</evidence>
<organism evidence="4">
    <name type="scientific">invertebrate metagenome</name>
    <dbReference type="NCBI Taxonomy" id="1711999"/>
    <lineage>
        <taxon>unclassified sequences</taxon>
        <taxon>metagenomes</taxon>
        <taxon>organismal metagenomes</taxon>
    </lineage>
</organism>
<dbReference type="CDD" id="cd02869">
    <property type="entry name" value="PseudoU_synth_RluA_like"/>
    <property type="match status" value="1"/>
</dbReference>
<dbReference type="GO" id="GO:0009982">
    <property type="term" value="F:pseudouridine synthase activity"/>
    <property type="evidence" value="ECO:0007669"/>
    <property type="project" value="InterPro"/>
</dbReference>
<keyword evidence="2" id="KW-0413">Isomerase</keyword>